<protein>
    <recommendedName>
        <fullName evidence="2">Lysozyme inhibitor LprI-like N-terminal domain-containing protein</fullName>
    </recommendedName>
</protein>
<keyword evidence="1" id="KW-0732">Signal</keyword>
<sequence>MNTLTTLKTLALPVALPVAVALLAHSAGAFAAESLANGVKRRAPQGISTRLYACVDKAPDNADAIGACLAAEKAAQDERLDRTYKTLLGALNGKAKDALVSSQQAWQDFHARTAAFETVIYGKGKLDDLQRQENEVFRLSERANALDKYLAAKGQ</sequence>
<evidence type="ECO:0000313" key="3">
    <source>
        <dbReference type="EMBL" id="PLC42763.1"/>
    </source>
</evidence>
<feature type="chain" id="PRO_5014755982" description="Lysozyme inhibitor LprI-like N-terminal domain-containing protein" evidence="1">
    <location>
        <begin position="32"/>
        <end position="155"/>
    </location>
</feature>
<feature type="signal peptide" evidence="1">
    <location>
        <begin position="1"/>
        <end position="31"/>
    </location>
</feature>
<comment type="caution">
    <text evidence="3">The sequence shown here is derived from an EMBL/GenBank/DDBJ whole genome shotgun (WGS) entry which is preliminary data.</text>
</comment>
<evidence type="ECO:0000256" key="1">
    <source>
        <dbReference type="SAM" id="SignalP"/>
    </source>
</evidence>
<dbReference type="Proteomes" id="UP000234456">
    <property type="component" value="Unassembled WGS sequence"/>
</dbReference>
<gene>
    <name evidence="3" type="ORF">C0Q88_12575</name>
</gene>
<feature type="domain" description="Lysozyme inhibitor LprI-like N-terminal" evidence="2">
    <location>
        <begin position="54"/>
        <end position="143"/>
    </location>
</feature>
<organism evidence="3 4">
    <name type="scientific">Ralstonia pickettii</name>
    <name type="common">Burkholderia pickettii</name>
    <dbReference type="NCBI Taxonomy" id="329"/>
    <lineage>
        <taxon>Bacteria</taxon>
        <taxon>Pseudomonadati</taxon>
        <taxon>Pseudomonadota</taxon>
        <taxon>Betaproteobacteria</taxon>
        <taxon>Burkholderiales</taxon>
        <taxon>Burkholderiaceae</taxon>
        <taxon>Ralstonia</taxon>
    </lineage>
</organism>
<proteinExistence type="predicted"/>
<reference evidence="3 4" key="1">
    <citation type="submission" date="2017-12" db="EMBL/GenBank/DDBJ databases">
        <title>Draft genome sequence of Ralstonia pickettii 52.</title>
        <authorList>
            <person name="Zheng B."/>
        </authorList>
    </citation>
    <scope>NUCLEOTIDE SEQUENCE [LARGE SCALE GENOMIC DNA]</scope>
    <source>
        <strain evidence="3 4">52</strain>
    </source>
</reference>
<evidence type="ECO:0000259" key="2">
    <source>
        <dbReference type="Pfam" id="PF07007"/>
    </source>
</evidence>
<dbReference type="Pfam" id="PF07007">
    <property type="entry name" value="LprI"/>
    <property type="match status" value="1"/>
</dbReference>
<dbReference type="OrthoDB" id="8926506at2"/>
<dbReference type="Gene3D" id="1.20.1270.180">
    <property type="match status" value="1"/>
</dbReference>
<dbReference type="InterPro" id="IPR009739">
    <property type="entry name" value="LprI-like_N"/>
</dbReference>
<accession>A0A2N4TSS7</accession>
<dbReference type="EMBL" id="PKQE01000002">
    <property type="protein sequence ID" value="PLC42763.1"/>
    <property type="molecule type" value="Genomic_DNA"/>
</dbReference>
<name>A0A2N4TSS7_RALPI</name>
<dbReference type="RefSeq" id="WP_102065819.1">
    <property type="nucleotide sequence ID" value="NZ_PKQE01000002.1"/>
</dbReference>
<evidence type="ECO:0000313" key="4">
    <source>
        <dbReference type="Proteomes" id="UP000234456"/>
    </source>
</evidence>
<dbReference type="AlphaFoldDB" id="A0A2N4TSS7"/>